<feature type="compositionally biased region" description="Basic and acidic residues" evidence="1">
    <location>
        <begin position="945"/>
        <end position="954"/>
    </location>
</feature>
<feature type="compositionally biased region" description="Basic and acidic residues" evidence="1">
    <location>
        <begin position="674"/>
        <end position="685"/>
    </location>
</feature>
<dbReference type="STRING" id="741276.A0A2S5BIM8"/>
<dbReference type="InterPro" id="IPR004919">
    <property type="entry name" value="GmrSD_N"/>
</dbReference>
<accession>A0A2S5BIM8</accession>
<feature type="compositionally biased region" description="Polar residues" evidence="1">
    <location>
        <begin position="47"/>
        <end position="61"/>
    </location>
</feature>
<feature type="compositionally biased region" description="Low complexity" evidence="1">
    <location>
        <begin position="635"/>
        <end position="648"/>
    </location>
</feature>
<evidence type="ECO:0000259" key="2">
    <source>
        <dbReference type="Pfam" id="PF03235"/>
    </source>
</evidence>
<feature type="region of interest" description="Disordered" evidence="1">
    <location>
        <begin position="602"/>
        <end position="969"/>
    </location>
</feature>
<dbReference type="OrthoDB" id="2530081at2759"/>
<feature type="compositionally biased region" description="Polar residues" evidence="1">
    <location>
        <begin position="649"/>
        <end position="664"/>
    </location>
</feature>
<feature type="compositionally biased region" description="Basic and acidic residues" evidence="1">
    <location>
        <begin position="11"/>
        <end position="30"/>
    </location>
</feature>
<evidence type="ECO:0000313" key="4">
    <source>
        <dbReference type="Proteomes" id="UP000237144"/>
    </source>
</evidence>
<name>A0A2S5BIM8_9BASI</name>
<organism evidence="3 4">
    <name type="scientific">Rhodotorula taiwanensis</name>
    <dbReference type="NCBI Taxonomy" id="741276"/>
    <lineage>
        <taxon>Eukaryota</taxon>
        <taxon>Fungi</taxon>
        <taxon>Dikarya</taxon>
        <taxon>Basidiomycota</taxon>
        <taxon>Pucciniomycotina</taxon>
        <taxon>Microbotryomycetes</taxon>
        <taxon>Sporidiobolales</taxon>
        <taxon>Sporidiobolaceae</taxon>
        <taxon>Rhodotorula</taxon>
    </lineage>
</organism>
<feature type="compositionally biased region" description="Basic and acidic residues" evidence="1">
    <location>
        <begin position="791"/>
        <end position="801"/>
    </location>
</feature>
<feature type="compositionally biased region" description="Basic and acidic residues" evidence="1">
    <location>
        <begin position="705"/>
        <end position="716"/>
    </location>
</feature>
<feature type="compositionally biased region" description="Polar residues" evidence="1">
    <location>
        <begin position="776"/>
        <end position="785"/>
    </location>
</feature>
<feature type="compositionally biased region" description="Pro residues" evidence="1">
    <location>
        <begin position="729"/>
        <end position="744"/>
    </location>
</feature>
<reference evidence="3 4" key="1">
    <citation type="journal article" date="2018" name="Front. Microbiol.">
        <title>Prospects for Fungal Bioremediation of Acidic Radioactive Waste Sites: Characterization and Genome Sequence of Rhodotorula taiwanensis MD1149.</title>
        <authorList>
            <person name="Tkavc R."/>
            <person name="Matrosova V.Y."/>
            <person name="Grichenko O.E."/>
            <person name="Gostincar C."/>
            <person name="Volpe R.P."/>
            <person name="Klimenkova P."/>
            <person name="Gaidamakova E.K."/>
            <person name="Zhou C.E."/>
            <person name="Stewart B.J."/>
            <person name="Lyman M.G."/>
            <person name="Malfatti S.A."/>
            <person name="Rubinfeld B."/>
            <person name="Courtot M."/>
            <person name="Singh J."/>
            <person name="Dalgard C.L."/>
            <person name="Hamilton T."/>
            <person name="Frey K.G."/>
            <person name="Gunde-Cimerman N."/>
            <person name="Dugan L."/>
            <person name="Daly M.J."/>
        </authorList>
    </citation>
    <scope>NUCLEOTIDE SEQUENCE [LARGE SCALE GENOMIC DNA]</scope>
    <source>
        <strain evidence="3 4">MD1149</strain>
    </source>
</reference>
<feature type="compositionally biased region" description="Acidic residues" evidence="1">
    <location>
        <begin position="95"/>
        <end position="107"/>
    </location>
</feature>
<feature type="compositionally biased region" description="Basic and acidic residues" evidence="1">
    <location>
        <begin position="873"/>
        <end position="898"/>
    </location>
</feature>
<feature type="compositionally biased region" description="Acidic residues" evidence="1">
    <location>
        <begin position="1"/>
        <end position="10"/>
    </location>
</feature>
<feature type="region of interest" description="Disordered" evidence="1">
    <location>
        <begin position="1"/>
        <end position="119"/>
    </location>
</feature>
<protein>
    <recommendedName>
        <fullName evidence="2">GmrSD restriction endonucleases N-terminal domain-containing protein</fullName>
    </recommendedName>
</protein>
<feature type="domain" description="GmrSD restriction endonucleases N-terminal" evidence="2">
    <location>
        <begin position="179"/>
        <end position="348"/>
    </location>
</feature>
<sequence length="969" mass="107087">MPLEAVDDPDQADRKPSVEPDPVVDSRPDALFRAATERPYSQMDPVASTSRVTLESYTNGNAAAPRGRPDQDDDDLLFASDTDVEPEPVHTLGHDDDDEEDDDSSDEEPLRAAQQRQGYARQMDAVHGLYPGDHVLPDEEFGSKTVAGTTRPFLSPAKHAEADRAHLAPAELYAMLKANVINLTPDYQRDVVWPEAQAAGLVESLLRNMHVPEILFNTYTPVPEDPWYTVVRKSSAIEPKGDAALPSGFDKAYKAREVDEDEELAAAVSRRDLVPREVWNCADGKQRMTSIKRFMRGEFSITSNDGTRYTFDNLPTQARKLFEQKRLRYGFYRELSDAQEREIFRRVQLGKQLDKGEIMRAIDSEYAEWVSELQDMLFPTKDRDLAKSLKPRIVSGKRGLPLKATYTMSRNLICGIDEMKVESDTVRTRNMENFPRPGRAEQLRVKSALTRFLELTLVPPLKGEDKWPTSKSTEKLREHKVPVPHRVWRLRPKDVAAHADKKVDAIAFAPVELNILPTVIEHFRDLGDGDLLEVVQRLRIHLHGMFPGEMKDNTKLYNAAKEWVQYVTPRRTVRDFAHARLSPDFPCSDFDTATLKHKYKDDGSLRKAGESSTPIDNRTLKRKLPREGPEETPTSASKRSALSSSYSSELYTNGGSTGQKNGAQNGDARAKKRNSYDELPKRPDSGGDTAARRPTVPVPSGSSSQRRERSQSRDARPIAPASVARLRQQPPPPPPPPPADPAPVPGGLSAKEARFSRLAGTGPAVPQNGSAHAGPQSKNNLSQMGSFKRPTIFDERGRPLKEAPPVAQNSLYASENDATAAFTDTADDEMERLLRSRQASGGSAHGASPWGAYGSTYDGGIGGPPGYHPPPVQDERDAQMRALLSRRDSRPPEPDPRRYSNGGGSGGSGGGGGYPPRSGGSDAGRSRPSDNGWGSRAGGAYADGNRYRDGERRISGSSYDYRPYDQLRP</sequence>
<feature type="compositionally biased region" description="Gly residues" evidence="1">
    <location>
        <begin position="901"/>
        <end position="914"/>
    </location>
</feature>
<keyword evidence="4" id="KW-1185">Reference proteome</keyword>
<gene>
    <name evidence="3" type="ORF">BMF94_0193</name>
</gene>
<proteinExistence type="predicted"/>
<dbReference type="Pfam" id="PF03235">
    <property type="entry name" value="GmrSD_N"/>
    <property type="match status" value="1"/>
</dbReference>
<dbReference type="Proteomes" id="UP000237144">
    <property type="component" value="Unassembled WGS sequence"/>
</dbReference>
<dbReference type="AlphaFoldDB" id="A0A2S5BIM8"/>
<comment type="caution">
    <text evidence="3">The sequence shown here is derived from an EMBL/GenBank/DDBJ whole genome shotgun (WGS) entry which is preliminary data.</text>
</comment>
<evidence type="ECO:0000256" key="1">
    <source>
        <dbReference type="SAM" id="MobiDB-lite"/>
    </source>
</evidence>
<dbReference type="PANTHER" id="PTHR39639">
    <property type="entry name" value="CHROMOSOME 16, WHOLE GENOME SHOTGUN SEQUENCE"/>
    <property type="match status" value="1"/>
</dbReference>
<dbReference type="PANTHER" id="PTHR39639:SF1">
    <property type="entry name" value="DUF262 DOMAIN-CONTAINING PROTEIN"/>
    <property type="match status" value="1"/>
</dbReference>
<evidence type="ECO:0000313" key="3">
    <source>
        <dbReference type="EMBL" id="POY76603.1"/>
    </source>
</evidence>
<dbReference type="EMBL" id="PJQD01000002">
    <property type="protein sequence ID" value="POY76603.1"/>
    <property type="molecule type" value="Genomic_DNA"/>
</dbReference>
<feature type="compositionally biased region" description="Acidic residues" evidence="1">
    <location>
        <begin position="71"/>
        <end position="86"/>
    </location>
</feature>